<accession>A0ACA9P8E3</accession>
<evidence type="ECO:0000313" key="2">
    <source>
        <dbReference type="Proteomes" id="UP000789525"/>
    </source>
</evidence>
<name>A0ACA9P8E3_9GLOM</name>
<feature type="non-terminal residue" evidence="1">
    <location>
        <position position="253"/>
    </location>
</feature>
<proteinExistence type="predicted"/>
<sequence>MNTRIIVLPSPLCAGTSSKHNRKLASCDGILAKRYSTPRRASFRVILTTSLAAPVWSSVSLYRPLVVGRDTQLREEYDFVIVGGAQLQSETVLIIESGELDQGEDSMLVPHLIGTTAPKYLFNTTSTPQPGLGNRTFWVPAGRVVGERNVPSAKPRGPAGIQSHIRPFSANVLTGSFLKVFKEYGSHVPRDGASGDALGAFWVPNSLDPSEMIRSYARNAYYDPITGRSNFHLLTGMTASKIIFQGKTAKGVQ</sequence>
<evidence type="ECO:0000313" key="1">
    <source>
        <dbReference type="EMBL" id="CAG8689930.1"/>
    </source>
</evidence>
<gene>
    <name evidence="1" type="ORF">ACOLOM_LOCUS9776</name>
</gene>
<protein>
    <submittedName>
        <fullName evidence="1">5588_t:CDS:1</fullName>
    </submittedName>
</protein>
<comment type="caution">
    <text evidence="1">The sequence shown here is derived from an EMBL/GenBank/DDBJ whole genome shotgun (WGS) entry which is preliminary data.</text>
</comment>
<dbReference type="EMBL" id="CAJVPT010029258">
    <property type="protein sequence ID" value="CAG8689930.1"/>
    <property type="molecule type" value="Genomic_DNA"/>
</dbReference>
<keyword evidence="2" id="KW-1185">Reference proteome</keyword>
<organism evidence="1 2">
    <name type="scientific">Acaulospora colombiana</name>
    <dbReference type="NCBI Taxonomy" id="27376"/>
    <lineage>
        <taxon>Eukaryota</taxon>
        <taxon>Fungi</taxon>
        <taxon>Fungi incertae sedis</taxon>
        <taxon>Mucoromycota</taxon>
        <taxon>Glomeromycotina</taxon>
        <taxon>Glomeromycetes</taxon>
        <taxon>Diversisporales</taxon>
        <taxon>Acaulosporaceae</taxon>
        <taxon>Acaulospora</taxon>
    </lineage>
</organism>
<reference evidence="1" key="1">
    <citation type="submission" date="2021-06" db="EMBL/GenBank/DDBJ databases">
        <authorList>
            <person name="Kallberg Y."/>
            <person name="Tangrot J."/>
            <person name="Rosling A."/>
        </authorList>
    </citation>
    <scope>NUCLEOTIDE SEQUENCE</scope>
    <source>
        <strain evidence="1">CL356</strain>
    </source>
</reference>
<dbReference type="Proteomes" id="UP000789525">
    <property type="component" value="Unassembled WGS sequence"/>
</dbReference>